<dbReference type="RefSeq" id="WP_011949405.1">
    <property type="nucleotide sequence ID" value="NC_009497.1"/>
</dbReference>
<dbReference type="GeneID" id="93357993"/>
<comment type="similarity">
    <text evidence="2 5">Belongs to the pseudouridine synthase TruB family. Type 1 subfamily.</text>
</comment>
<dbReference type="GO" id="GO:1990481">
    <property type="term" value="P:mRNA pseudouridine synthesis"/>
    <property type="evidence" value="ECO:0007669"/>
    <property type="project" value="TreeGrafter"/>
</dbReference>
<dbReference type="AlphaFoldDB" id="A5IY15"/>
<keyword evidence="8" id="KW-1185">Reference proteome</keyword>
<dbReference type="EC" id="5.4.99.25" evidence="5"/>
<dbReference type="KEGG" id="maa:MAG2260"/>
<comment type="catalytic activity">
    <reaction evidence="1 5">
        <text>uridine(55) in tRNA = pseudouridine(55) in tRNA</text>
        <dbReference type="Rhea" id="RHEA:42532"/>
        <dbReference type="Rhea" id="RHEA-COMP:10101"/>
        <dbReference type="Rhea" id="RHEA-COMP:10102"/>
        <dbReference type="ChEBI" id="CHEBI:65314"/>
        <dbReference type="ChEBI" id="CHEBI:65315"/>
        <dbReference type="EC" id="5.4.99.25"/>
    </reaction>
</comment>
<dbReference type="CDD" id="cd02573">
    <property type="entry name" value="PseudoU_synth_EcTruB"/>
    <property type="match status" value="1"/>
</dbReference>
<dbReference type="InterPro" id="IPR002501">
    <property type="entry name" value="PsdUridine_synth_N"/>
</dbReference>
<dbReference type="InterPro" id="IPR020103">
    <property type="entry name" value="PsdUridine_synth_cat_dom_sf"/>
</dbReference>
<feature type="domain" description="Pseudouridine synthase II N-terminal" evidence="6">
    <location>
        <begin position="25"/>
        <end position="170"/>
    </location>
</feature>
<evidence type="ECO:0000259" key="6">
    <source>
        <dbReference type="Pfam" id="PF01509"/>
    </source>
</evidence>
<proteinExistence type="inferred from homology"/>
<dbReference type="EMBL" id="CU179680">
    <property type="protein sequence ID" value="CAL58924.1"/>
    <property type="molecule type" value="Genomic_DNA"/>
</dbReference>
<reference evidence="8" key="1">
    <citation type="journal article" date="2007" name="PLoS Genet.">
        <title>Being pathogenic, plastic, and sexual while living with a nearly minimal bacterial genome.</title>
        <authorList>
            <person name="Sirand-Pugnet P."/>
            <person name="Lartigue C."/>
            <person name="Marenda M."/>
            <person name="Jacob D."/>
            <person name="Barre A."/>
            <person name="Barbe V."/>
            <person name="Schenowitz C."/>
            <person name="Mangenot S."/>
            <person name="Couloux A."/>
            <person name="Segurens B."/>
            <person name="de Daruvar A."/>
            <person name="Blanchard A."/>
            <person name="Citti C."/>
        </authorList>
    </citation>
    <scope>NUCLEOTIDE SEQUENCE [LARGE SCALE GENOMIC DNA]</scope>
    <source>
        <strain evidence="8">PG2</strain>
    </source>
</reference>
<evidence type="ECO:0000256" key="1">
    <source>
        <dbReference type="ARBA" id="ARBA00000385"/>
    </source>
</evidence>
<dbReference type="Pfam" id="PF01509">
    <property type="entry name" value="TruB_N"/>
    <property type="match status" value="1"/>
</dbReference>
<evidence type="ECO:0000313" key="7">
    <source>
        <dbReference type="EMBL" id="CAL58924.1"/>
    </source>
</evidence>
<gene>
    <name evidence="5 7" type="primary">truB</name>
    <name evidence="7" type="ordered locus">MAG2260</name>
</gene>
<evidence type="ECO:0000256" key="3">
    <source>
        <dbReference type="ARBA" id="ARBA00022694"/>
    </source>
</evidence>
<keyword evidence="3 5" id="KW-0819">tRNA processing</keyword>
<comment type="function">
    <text evidence="5">Responsible for synthesis of pseudouridine from uracil-55 in the psi GC loop of transfer RNAs.</text>
</comment>
<dbReference type="PANTHER" id="PTHR13767:SF2">
    <property type="entry name" value="PSEUDOURIDYLATE SYNTHASE TRUB1"/>
    <property type="match status" value="1"/>
</dbReference>
<dbReference type="NCBIfam" id="TIGR00431">
    <property type="entry name" value="TruB"/>
    <property type="match status" value="1"/>
</dbReference>
<dbReference type="PANTHER" id="PTHR13767">
    <property type="entry name" value="TRNA-PSEUDOURIDINE SYNTHASE"/>
    <property type="match status" value="1"/>
</dbReference>
<keyword evidence="4 5" id="KW-0413">Isomerase</keyword>
<evidence type="ECO:0000256" key="5">
    <source>
        <dbReference type="HAMAP-Rule" id="MF_01080"/>
    </source>
</evidence>
<dbReference type="InterPro" id="IPR014780">
    <property type="entry name" value="tRNA_psdUridine_synth_TruB"/>
</dbReference>
<feature type="active site" description="Nucleophile" evidence="5">
    <location>
        <position position="36"/>
    </location>
</feature>
<accession>A5IY15</accession>
<dbReference type="Gene3D" id="3.30.2350.10">
    <property type="entry name" value="Pseudouridine synthase"/>
    <property type="match status" value="1"/>
</dbReference>
<dbReference type="HOGENOM" id="CLU_032087_0_2_14"/>
<evidence type="ECO:0000313" key="8">
    <source>
        <dbReference type="Proteomes" id="UP000007065"/>
    </source>
</evidence>
<dbReference type="HAMAP" id="MF_01080">
    <property type="entry name" value="TruB_bact"/>
    <property type="match status" value="1"/>
</dbReference>
<organism evidence="7 8">
    <name type="scientific">Mycoplasmopsis agalactiae (strain NCTC 10123 / CIP 59.7 / PG2)</name>
    <name type="common">Mycoplasma agalactiae</name>
    <dbReference type="NCBI Taxonomy" id="347257"/>
    <lineage>
        <taxon>Bacteria</taxon>
        <taxon>Bacillati</taxon>
        <taxon>Mycoplasmatota</taxon>
        <taxon>Mycoplasmoidales</taxon>
        <taxon>Metamycoplasmataceae</taxon>
        <taxon>Mycoplasmopsis</taxon>
    </lineage>
</organism>
<sequence>MFYLINKPKGCSSFAVINSFAKENKIKKIGHTGTLDPLASGLLLVATDEDTKLIPYIKHNNKAYITTIQFGKQTDTYDSEGTVINHSEVKVGQSDVQKITSWLNSQSEQIPPSYSAKKVNGAKSYELARKGKSIELKPQSIKVFDSKVLSFNSELQQAVVYMNVSKGAYIRSLVNDLGIFLNTYAYMSELDRVKVGELDIDLLKGKSFIDVSNYALFSLPFYEPTYAEIRHLKNGISILNNKRIKNGEYILKTNQINWGIVSVDSDLIKVKRIFGNRIKEVEQGEAND</sequence>
<dbReference type="SUPFAM" id="SSF55120">
    <property type="entry name" value="Pseudouridine synthase"/>
    <property type="match status" value="1"/>
</dbReference>
<dbReference type="STRING" id="347257.MAG2260"/>
<name>A5IY15_MYCAP</name>
<dbReference type="Proteomes" id="UP000007065">
    <property type="component" value="Chromosome"/>
</dbReference>
<dbReference type="GO" id="GO:0003723">
    <property type="term" value="F:RNA binding"/>
    <property type="evidence" value="ECO:0007669"/>
    <property type="project" value="InterPro"/>
</dbReference>
<evidence type="ECO:0000256" key="4">
    <source>
        <dbReference type="ARBA" id="ARBA00023235"/>
    </source>
</evidence>
<dbReference type="GO" id="GO:0160148">
    <property type="term" value="F:tRNA pseudouridine(55) synthase activity"/>
    <property type="evidence" value="ECO:0007669"/>
    <property type="project" value="UniProtKB-EC"/>
</dbReference>
<evidence type="ECO:0000256" key="2">
    <source>
        <dbReference type="ARBA" id="ARBA00005642"/>
    </source>
</evidence>
<dbReference type="GO" id="GO:0031119">
    <property type="term" value="P:tRNA pseudouridine synthesis"/>
    <property type="evidence" value="ECO:0007669"/>
    <property type="project" value="UniProtKB-UniRule"/>
</dbReference>
<protein>
    <recommendedName>
        <fullName evidence="5">tRNA pseudouridine synthase B</fullName>
        <ecNumber evidence="5">5.4.99.25</ecNumber>
    </recommendedName>
    <alternativeName>
        <fullName evidence="5">tRNA pseudouridine(55) synthase</fullName>
        <shortName evidence="5">Psi55 synthase</shortName>
    </alternativeName>
    <alternativeName>
        <fullName evidence="5">tRNA pseudouridylate synthase</fullName>
    </alternativeName>
    <alternativeName>
        <fullName evidence="5">tRNA-uridine isomerase</fullName>
    </alternativeName>
</protein>